<evidence type="ECO:0000259" key="5">
    <source>
        <dbReference type="Pfam" id="PF01602"/>
    </source>
</evidence>
<sequence>MSFVPFISSSASGRLHYVLVRKVETAASPQAVDDIVSAEIQSLVQKVSETRVSSSVCREYLIIILYCITVSTVSLPALALDAVLPHAVNLAEAGSNISEKQIGYLFCAEMMPVGHELQLMLVNTLRKDLESIHLANISLALNHLIQCPSVDVIPAIQSHLQNLLVHNSPQIRRRALLALQALSVFDSDLMSRVQADIMERITDPDDSVCNAALITASRLCEIHEPGRLVVQDALNNLLCEIWSNHKEGRRSVLIRLLDTLRTLEYTEFAVPLLDEMIQLAVRLKDNALLRSAFLCLPPVQSQIIFPSSNAVSPLVHVRSLLTSSEPNQRYLFLTCLECLDPQSWAGTTPDIPAVLEQWEVEHIMSYLHSRDSIIRRKTLRVLDKVDPSIVSSYYGAALQNFLNQPTDGRADHELPLFEVLEIQAGIDGEHYARDVLILLGHIETPASPDDHISESIVAIVLNRIRQSSDEFRRVASGYFLSSLLNTKTRLGSTTMVIIGALACENSGQLSLSWVRILEGLSSRIASCPIPVQDASLISMLRIAADCSEVPQQVLDTVLKLKEASGRYIRRRCEQFIRLYSDRETLLRIVHNARSSTLPDFVEALQSYQAGDNPPSLSSYSLSPPGSQNRSLISESLSASKLRYSAYDAPVPTPRLQGRKTTNSNYGSEPSLFGSPRGFALPELVAGGELALVASTTEFESEMSATIGGDKPFNTIPDTNDAATRNDLIAFDSPFIAEPFENSPTNFESPASQLSFDNVWESFSAEARGWYEKPIDQLVRQMQIMDPSNVDVSLIEAALPPFLGELKVTLRFKPHTYISSCAVLRLRESEENSSLWKLRGDVPLYVTVKNILTEDAGQWV</sequence>
<comment type="caution">
    <text evidence="6">The sequence shown here is derived from an EMBL/GenBank/DDBJ whole genome shotgun (WGS) entry which is preliminary data.</text>
</comment>
<proteinExistence type="predicted"/>
<evidence type="ECO:0000256" key="4">
    <source>
        <dbReference type="ARBA" id="ARBA00023136"/>
    </source>
</evidence>
<dbReference type="InterPro" id="IPR002553">
    <property type="entry name" value="Clathrin/coatomer_adapt-like_N"/>
</dbReference>
<evidence type="ECO:0000256" key="1">
    <source>
        <dbReference type="ARBA" id="ARBA00004308"/>
    </source>
</evidence>
<dbReference type="Proteomes" id="UP001163828">
    <property type="component" value="Unassembled WGS sequence"/>
</dbReference>
<name>A0ABQ8QQ11_9AGAR</name>
<dbReference type="PANTHER" id="PTHR22780">
    <property type="entry name" value="ADAPTIN, ALPHA/GAMMA/EPSILON"/>
    <property type="match status" value="1"/>
</dbReference>
<keyword evidence="2" id="KW-0813">Transport</keyword>
<dbReference type="SUPFAM" id="SSF48371">
    <property type="entry name" value="ARM repeat"/>
    <property type="match status" value="1"/>
</dbReference>
<dbReference type="Pfam" id="PF01602">
    <property type="entry name" value="Adaptin_N"/>
    <property type="match status" value="1"/>
</dbReference>
<gene>
    <name evidence="6" type="ORF">F5050DRAFT_1729744</name>
</gene>
<organism evidence="6 7">
    <name type="scientific">Lentinula boryana</name>
    <dbReference type="NCBI Taxonomy" id="40481"/>
    <lineage>
        <taxon>Eukaryota</taxon>
        <taxon>Fungi</taxon>
        <taxon>Dikarya</taxon>
        <taxon>Basidiomycota</taxon>
        <taxon>Agaricomycotina</taxon>
        <taxon>Agaricomycetes</taxon>
        <taxon>Agaricomycetidae</taxon>
        <taxon>Agaricales</taxon>
        <taxon>Marasmiineae</taxon>
        <taxon>Omphalotaceae</taxon>
        <taxon>Lentinula</taxon>
    </lineage>
</organism>
<dbReference type="InterPro" id="IPR016024">
    <property type="entry name" value="ARM-type_fold"/>
</dbReference>
<keyword evidence="4" id="KW-0472">Membrane</keyword>
<dbReference type="InterPro" id="IPR011989">
    <property type="entry name" value="ARM-like"/>
</dbReference>
<reference evidence="6" key="1">
    <citation type="submission" date="2022-08" db="EMBL/GenBank/DDBJ databases">
        <authorList>
            <consortium name="DOE Joint Genome Institute"/>
            <person name="Min B."/>
            <person name="Riley R."/>
            <person name="Sierra-Patev S."/>
            <person name="Naranjo-Ortiz M."/>
            <person name="Looney B."/>
            <person name="Konkel Z."/>
            <person name="Slot J.C."/>
            <person name="Sakamoto Y."/>
            <person name="Steenwyk J.L."/>
            <person name="Rokas A."/>
            <person name="Carro J."/>
            <person name="Camarero S."/>
            <person name="Ferreira P."/>
            <person name="Molpeceres G."/>
            <person name="Ruiz-Duenas F.J."/>
            <person name="Serrano A."/>
            <person name="Henrissat B."/>
            <person name="Drula E."/>
            <person name="Hughes K.W."/>
            <person name="Mata J.L."/>
            <person name="Ishikawa N.K."/>
            <person name="Vargas-Isla R."/>
            <person name="Ushijima S."/>
            <person name="Smith C.A."/>
            <person name="Ahrendt S."/>
            <person name="Andreopoulos W."/>
            <person name="He G."/>
            <person name="Labutti K."/>
            <person name="Lipzen A."/>
            <person name="Ng V."/>
            <person name="Sandor L."/>
            <person name="Barry K."/>
            <person name="Martinez A.T."/>
            <person name="Xiao Y."/>
            <person name="Gibbons J.G."/>
            <person name="Terashima K."/>
            <person name="Hibbett D.S."/>
            <person name="Grigoriev I.V."/>
        </authorList>
    </citation>
    <scope>NUCLEOTIDE SEQUENCE</scope>
    <source>
        <strain evidence="6">TFB10827</strain>
    </source>
</reference>
<evidence type="ECO:0000313" key="6">
    <source>
        <dbReference type="EMBL" id="KAJ4000599.1"/>
    </source>
</evidence>
<evidence type="ECO:0000313" key="7">
    <source>
        <dbReference type="Proteomes" id="UP001163828"/>
    </source>
</evidence>
<evidence type="ECO:0000256" key="3">
    <source>
        <dbReference type="ARBA" id="ARBA00022927"/>
    </source>
</evidence>
<protein>
    <submittedName>
        <fullName evidence="6">Armadillo-type protein</fullName>
    </submittedName>
</protein>
<comment type="subcellular location">
    <subcellularLocation>
        <location evidence="1">Endomembrane system</location>
    </subcellularLocation>
</comment>
<keyword evidence="3" id="KW-0653">Protein transport</keyword>
<keyword evidence="7" id="KW-1185">Reference proteome</keyword>
<dbReference type="EMBL" id="MU790519">
    <property type="protein sequence ID" value="KAJ4000599.1"/>
    <property type="molecule type" value="Genomic_DNA"/>
</dbReference>
<accession>A0ABQ8QQ11</accession>
<evidence type="ECO:0000256" key="2">
    <source>
        <dbReference type="ARBA" id="ARBA00022448"/>
    </source>
</evidence>
<dbReference type="InterPro" id="IPR050840">
    <property type="entry name" value="Adaptor_Complx_Large_Subunit"/>
</dbReference>
<feature type="domain" description="Clathrin/coatomer adaptor adaptin-like N-terminal" evidence="5">
    <location>
        <begin position="41"/>
        <end position="382"/>
    </location>
</feature>
<dbReference type="Gene3D" id="1.25.10.10">
    <property type="entry name" value="Leucine-rich Repeat Variant"/>
    <property type="match status" value="1"/>
</dbReference>